<feature type="domain" description="RRM" evidence="3">
    <location>
        <begin position="45"/>
        <end position="122"/>
    </location>
</feature>
<dbReference type="InterPro" id="IPR000504">
    <property type="entry name" value="RRM_dom"/>
</dbReference>
<reference evidence="4 5" key="1">
    <citation type="submission" date="2015-03" db="EMBL/GenBank/DDBJ databases">
        <title>Genomics and transcriptomics of the oil-accumulating basidiomycete yeast T. oleaginosus allow insights into substrate utilization and the diverse evolutionary trajectories of mating systems in fungi.</title>
        <authorList>
            <consortium name="DOE Joint Genome Institute"/>
            <person name="Kourist R."/>
            <person name="Kracht O."/>
            <person name="Bracharz F."/>
            <person name="Lipzen A."/>
            <person name="Nolan M."/>
            <person name="Ohm R."/>
            <person name="Grigoriev I."/>
            <person name="Sun S."/>
            <person name="Heitman J."/>
            <person name="Bruck T."/>
            <person name="Nowrousian M."/>
        </authorList>
    </citation>
    <scope>NUCLEOTIDE SEQUENCE [LARGE SCALE GENOMIC DNA]</scope>
    <source>
        <strain evidence="4 5">IBC0246</strain>
    </source>
</reference>
<evidence type="ECO:0000256" key="2">
    <source>
        <dbReference type="PROSITE-ProRule" id="PRU00176"/>
    </source>
</evidence>
<evidence type="ECO:0000256" key="1">
    <source>
        <dbReference type="ARBA" id="ARBA00022884"/>
    </source>
</evidence>
<dbReference type="Gene3D" id="3.30.70.330">
    <property type="match status" value="2"/>
</dbReference>
<dbReference type="EMBL" id="KQ087179">
    <property type="protein sequence ID" value="KLT45841.1"/>
    <property type="molecule type" value="Genomic_DNA"/>
</dbReference>
<dbReference type="SUPFAM" id="SSF54928">
    <property type="entry name" value="RNA-binding domain, RBD"/>
    <property type="match status" value="2"/>
</dbReference>
<dbReference type="PANTHER" id="PTHR23003:SF3">
    <property type="entry name" value="FI21236P1-RELATED"/>
    <property type="match status" value="1"/>
</dbReference>
<dbReference type="FunFam" id="3.30.70.330:FF:000145">
    <property type="entry name" value="Putative RNP domain-containing protein"/>
    <property type="match status" value="1"/>
</dbReference>
<name>A0A0J0XXR0_9TREE</name>
<keyword evidence="5" id="KW-1185">Reference proteome</keyword>
<dbReference type="InterPro" id="IPR012677">
    <property type="entry name" value="Nucleotide-bd_a/b_plait_sf"/>
</dbReference>
<organism evidence="4 5">
    <name type="scientific">Cutaneotrichosporon oleaginosum</name>
    <dbReference type="NCBI Taxonomy" id="879819"/>
    <lineage>
        <taxon>Eukaryota</taxon>
        <taxon>Fungi</taxon>
        <taxon>Dikarya</taxon>
        <taxon>Basidiomycota</taxon>
        <taxon>Agaricomycotina</taxon>
        <taxon>Tremellomycetes</taxon>
        <taxon>Trichosporonales</taxon>
        <taxon>Trichosporonaceae</taxon>
        <taxon>Cutaneotrichosporon</taxon>
    </lineage>
</organism>
<proteinExistence type="predicted"/>
<dbReference type="GO" id="GO:0005634">
    <property type="term" value="C:nucleus"/>
    <property type="evidence" value="ECO:0007669"/>
    <property type="project" value="TreeGrafter"/>
</dbReference>
<dbReference type="PROSITE" id="PS50102">
    <property type="entry name" value="RRM"/>
    <property type="match status" value="2"/>
</dbReference>
<dbReference type="SMART" id="SM00360">
    <property type="entry name" value="RRM"/>
    <property type="match status" value="2"/>
</dbReference>
<feature type="domain" description="RRM" evidence="3">
    <location>
        <begin position="222"/>
        <end position="298"/>
    </location>
</feature>
<evidence type="ECO:0000313" key="4">
    <source>
        <dbReference type="EMBL" id="KLT45841.1"/>
    </source>
</evidence>
<dbReference type="Pfam" id="PF00076">
    <property type="entry name" value="RRM_1"/>
    <property type="match status" value="2"/>
</dbReference>
<dbReference type="RefSeq" id="XP_018282332.1">
    <property type="nucleotide sequence ID" value="XM_018427479.1"/>
</dbReference>
<dbReference type="OrthoDB" id="2594974at2759"/>
<accession>A0A0J0XXR0</accession>
<dbReference type="GO" id="GO:1990904">
    <property type="term" value="C:ribonucleoprotein complex"/>
    <property type="evidence" value="ECO:0007669"/>
    <property type="project" value="TreeGrafter"/>
</dbReference>
<dbReference type="PANTHER" id="PTHR23003">
    <property type="entry name" value="RNA RECOGNITION MOTIF RRM DOMAIN CONTAINING PROTEIN"/>
    <property type="match status" value="1"/>
</dbReference>
<keyword evidence="1 2" id="KW-0694">RNA-binding</keyword>
<evidence type="ECO:0000313" key="5">
    <source>
        <dbReference type="Proteomes" id="UP000053611"/>
    </source>
</evidence>
<dbReference type="InterPro" id="IPR050374">
    <property type="entry name" value="RRT5_SRSF_SR"/>
</dbReference>
<dbReference type="Proteomes" id="UP000053611">
    <property type="component" value="Unassembled WGS sequence"/>
</dbReference>
<dbReference type="GO" id="GO:0005737">
    <property type="term" value="C:cytoplasm"/>
    <property type="evidence" value="ECO:0007669"/>
    <property type="project" value="TreeGrafter"/>
</dbReference>
<evidence type="ECO:0000259" key="3">
    <source>
        <dbReference type="PROSITE" id="PS50102"/>
    </source>
</evidence>
<dbReference type="GeneID" id="28988082"/>
<dbReference type="GO" id="GO:0003729">
    <property type="term" value="F:mRNA binding"/>
    <property type="evidence" value="ECO:0007669"/>
    <property type="project" value="TreeGrafter"/>
</dbReference>
<sequence>MFMGRAVFLRPDREQNARFGAQPIPGRIGMALGEAATFGGQPANRNVFVNNLPFGASWQDLKDLMRQAGEVIRADVGMTPDGRPKGNGTVVFVDAQGAASAIRKYNGYDWNGSVLEVREDRFAAAPGRAVRAPPMRGAVRGMPRGGFGRGGFGGFGRGDGGGFGGGFAPGYGAGAGYQQPAHVQQGYGVPAAGVGADADGANGAYAAPVDETMGEPTSEPSPQIWVGNLIRETAHMDLVELFVTVAPVVLAEILMEGGVSRGEGIVQFESAASATEAIARFNGYAYGGVNLDVRYNPRWHEFGPDAVRGDEVRGAEE</sequence>
<protein>
    <submittedName>
        <fullName evidence="4">RNA-binding domain-containing protein</fullName>
    </submittedName>
</protein>
<gene>
    <name evidence="4" type="ORF">CC85DRAFT_86755</name>
</gene>
<dbReference type="AlphaFoldDB" id="A0A0J0XXR0"/>
<dbReference type="InterPro" id="IPR035979">
    <property type="entry name" value="RBD_domain_sf"/>
</dbReference>
<dbReference type="STRING" id="879819.A0A0J0XXR0"/>